<reference evidence="1 2" key="1">
    <citation type="journal article" date="2018" name="Environ. Microbiol.">
        <title>Isolation and genomic characterization of Novimethylophilus kurashikiensis gen. nov. sp. nov., a new lanthanide-dependent methylotrophic species of Methylophilaceae.</title>
        <authorList>
            <person name="Lv H."/>
            <person name="Sahin N."/>
            <person name="Tani A."/>
        </authorList>
    </citation>
    <scope>NUCLEOTIDE SEQUENCE [LARGE SCALE GENOMIC DNA]</scope>
    <source>
        <strain evidence="1 2">La2-4</strain>
    </source>
</reference>
<sequence>MSNEFTNDEGKAIRRLKSALSKMPSTLKVYVVDDSVFVCKVGVSSFELAEFAGTIETPCSVLSDVHP</sequence>
<comment type="caution">
    <text evidence="1">The sequence shown here is derived from an EMBL/GenBank/DDBJ whole genome shotgun (WGS) entry which is preliminary data.</text>
</comment>
<accession>A0A2R5FA00</accession>
<protein>
    <submittedName>
        <fullName evidence="1">Uncharacterized protein</fullName>
    </submittedName>
</protein>
<evidence type="ECO:0000313" key="1">
    <source>
        <dbReference type="EMBL" id="GBG14865.1"/>
    </source>
</evidence>
<dbReference type="RefSeq" id="WP_109016047.1">
    <property type="nucleotide sequence ID" value="NZ_BDOQ01000010.1"/>
</dbReference>
<dbReference type="EMBL" id="BDOQ01000010">
    <property type="protein sequence ID" value="GBG14865.1"/>
    <property type="molecule type" value="Genomic_DNA"/>
</dbReference>
<gene>
    <name evidence="1" type="ORF">NMK_2466</name>
</gene>
<proteinExistence type="predicted"/>
<evidence type="ECO:0000313" key="2">
    <source>
        <dbReference type="Proteomes" id="UP000245081"/>
    </source>
</evidence>
<name>A0A2R5FA00_9PROT</name>
<organism evidence="1 2">
    <name type="scientific">Novimethylophilus kurashikiensis</name>
    <dbReference type="NCBI Taxonomy" id="1825523"/>
    <lineage>
        <taxon>Bacteria</taxon>
        <taxon>Pseudomonadati</taxon>
        <taxon>Pseudomonadota</taxon>
        <taxon>Betaproteobacteria</taxon>
        <taxon>Nitrosomonadales</taxon>
        <taxon>Methylophilaceae</taxon>
        <taxon>Novimethylophilus</taxon>
    </lineage>
</organism>
<keyword evidence="2" id="KW-1185">Reference proteome</keyword>
<dbReference type="Proteomes" id="UP000245081">
    <property type="component" value="Unassembled WGS sequence"/>
</dbReference>
<dbReference type="AlphaFoldDB" id="A0A2R5FA00"/>